<dbReference type="InterPro" id="IPR006935">
    <property type="entry name" value="Helicase/UvrB_N"/>
</dbReference>
<keyword evidence="3" id="KW-0347">Helicase</keyword>
<evidence type="ECO:0000256" key="3">
    <source>
        <dbReference type="ARBA" id="ARBA00022806"/>
    </source>
</evidence>
<feature type="region of interest" description="Disordered" evidence="5">
    <location>
        <begin position="939"/>
        <end position="961"/>
    </location>
</feature>
<keyword evidence="2" id="KW-0378">Hydrolase</keyword>
<dbReference type="Gene3D" id="3.40.50.300">
    <property type="entry name" value="P-loop containing nucleotide triphosphate hydrolases"/>
    <property type="match status" value="2"/>
</dbReference>
<dbReference type="PANTHER" id="PTHR11274:SF0">
    <property type="entry name" value="GENERAL TRANSCRIPTION AND DNA REPAIR FACTOR IIH HELICASE SUBUNIT XPB"/>
    <property type="match status" value="1"/>
</dbReference>
<dbReference type="InterPro" id="IPR050615">
    <property type="entry name" value="ATP-dep_DNA_Helicase"/>
</dbReference>
<dbReference type="PANTHER" id="PTHR11274">
    <property type="entry name" value="RAD25/XP-B DNA REPAIR HELICASE"/>
    <property type="match status" value="1"/>
</dbReference>
<dbReference type="PROSITE" id="PS51194">
    <property type="entry name" value="HELICASE_CTER"/>
    <property type="match status" value="1"/>
</dbReference>
<evidence type="ECO:0000259" key="6">
    <source>
        <dbReference type="PROSITE" id="PS51192"/>
    </source>
</evidence>
<proteinExistence type="predicted"/>
<feature type="compositionally biased region" description="Acidic residues" evidence="5">
    <location>
        <begin position="952"/>
        <end position="961"/>
    </location>
</feature>
<keyword evidence="8" id="KW-0255">Endonuclease</keyword>
<evidence type="ECO:0000256" key="5">
    <source>
        <dbReference type="SAM" id="MobiDB-lite"/>
    </source>
</evidence>
<keyword evidence="1" id="KW-0547">Nucleotide-binding</keyword>
<reference evidence="8" key="1">
    <citation type="submission" date="2017-08" db="EMBL/GenBank/DDBJ databases">
        <title>Haloferax marisrubri sp. nov., isolated from the Discovery deep brine-seawater interface in the Red Sea.</title>
        <authorList>
            <person name="Zhang G."/>
            <person name="Stingl U."/>
        </authorList>
    </citation>
    <scope>NUCLEOTIDE SEQUENCE [LARGE SCALE GENOMIC DNA]</scope>
    <source>
        <strain evidence="8">SB3</strain>
    </source>
</reference>
<keyword evidence="4" id="KW-0067">ATP-binding</keyword>
<dbReference type="EMBL" id="LOPW02000016">
    <property type="protein sequence ID" value="POG55062.1"/>
    <property type="molecule type" value="Genomic_DNA"/>
</dbReference>
<evidence type="ECO:0000313" key="8">
    <source>
        <dbReference type="EMBL" id="POG55062.1"/>
    </source>
</evidence>
<dbReference type="Proteomes" id="UP000053621">
    <property type="component" value="Unassembled WGS sequence"/>
</dbReference>
<keyword evidence="9" id="KW-1185">Reference proteome</keyword>
<dbReference type="SMART" id="SM00490">
    <property type="entry name" value="HELICc"/>
    <property type="match status" value="1"/>
</dbReference>
<feature type="domain" description="Helicase C-terminal" evidence="7">
    <location>
        <begin position="655"/>
        <end position="812"/>
    </location>
</feature>
<dbReference type="SMART" id="SM00487">
    <property type="entry name" value="DEXDc"/>
    <property type="match status" value="1"/>
</dbReference>
<dbReference type="GO" id="GO:0005524">
    <property type="term" value="F:ATP binding"/>
    <property type="evidence" value="ECO:0007669"/>
    <property type="project" value="UniProtKB-KW"/>
</dbReference>
<dbReference type="SUPFAM" id="SSF52540">
    <property type="entry name" value="P-loop containing nucleoside triphosphate hydrolases"/>
    <property type="match status" value="2"/>
</dbReference>
<dbReference type="Pfam" id="PF00271">
    <property type="entry name" value="Helicase_C"/>
    <property type="match status" value="1"/>
</dbReference>
<name>A0A2P4NPI8_9EURY</name>
<accession>A0A2P4NPI8</accession>
<dbReference type="GO" id="GO:0003677">
    <property type="term" value="F:DNA binding"/>
    <property type="evidence" value="ECO:0007669"/>
    <property type="project" value="InterPro"/>
</dbReference>
<evidence type="ECO:0000256" key="1">
    <source>
        <dbReference type="ARBA" id="ARBA00022741"/>
    </source>
</evidence>
<dbReference type="GO" id="GO:0140097">
    <property type="term" value="F:catalytic activity, acting on DNA"/>
    <property type="evidence" value="ECO:0007669"/>
    <property type="project" value="UniProtKB-ARBA"/>
</dbReference>
<dbReference type="AlphaFoldDB" id="A0A2P4NPI8"/>
<evidence type="ECO:0000256" key="2">
    <source>
        <dbReference type="ARBA" id="ARBA00022801"/>
    </source>
</evidence>
<organism evidence="8 9">
    <name type="scientific">Haloferax marisrubri</name>
    <dbReference type="NCBI Taxonomy" id="1544719"/>
    <lineage>
        <taxon>Archaea</taxon>
        <taxon>Methanobacteriati</taxon>
        <taxon>Methanobacteriota</taxon>
        <taxon>Stenosarchaea group</taxon>
        <taxon>Halobacteria</taxon>
        <taxon>Halobacteriales</taxon>
        <taxon>Haloferacaceae</taxon>
        <taxon>Haloferax</taxon>
    </lineage>
</organism>
<comment type="caution">
    <text evidence="8">The sequence shown here is derived from an EMBL/GenBank/DDBJ whole genome shotgun (WGS) entry which is preliminary data.</text>
</comment>
<sequence>MSRRFPTPLFGVDDDTNRRCRVFVSIAAAEPIDKRSFVARAQERLLKPEGGQYSEQYLKRIVSTYVQLGVLRQVDGNISVWSFADRWLDGDIDYETFLWYAIKQSWAIDGNFPEGIEGLHALNRILLNADNPLSRGALRSRLEDDHDYEFNEQGIRGYPVLLCELGAARKTNDGYVVGDLAERFADRFRDADIFWQFERWLAREGSDVDPPDDRIKRELAKYYVYRESGGLGKHRQMFDTFREDYLDDGVLTNDPTRPRMRRDEKYVAQERRRRELRKKVKSRFESVGGNDLSGLTASVLERLVNATDEEEVRAILDGTGSGLSRDMLEQKSPEGRTHYRFPDKFSLYEWQEEAANQWFRDGTTPSHSGIASVVTGAGKTVMALEIIKRWLDENPDGVVTVLVPTNILMRQWLDELIEKLNVPPSDVGWLGGGHKDDFADDRRVLVGIVNSVVKDDYLEISLSRVDNPPHLLVADECHRYTGNVFSSVFDYHRTAQLGLSATPLSSRDPEEWTASDSLLVSELGDVYYDLTYDEAISRNLIPEFRVNYIGFDLTPAERGAYDRLSRKVSDAVNDIELRYQNRLYELDGNFAQKLRTIQNSTEGATPAIGDYFRYTQERRDLIADAVARQAITLHLLQDTIEHDKKAIVFQERIQQLERMVAPSEGRGRNVRTGRISGPKTGRAELYEQYPQLKQVDKGLEELFLSSEYRPVMYHSGHRNPLWNDLAIDWFGDDGFANVMLSVKALVEGVDVPSADVGIVRVSSGSVRQRIQTLGRVLRTGKSAGRSELHVLYARDTVDENIFYEHDWEEDLASAEVTHQTWVPGDGTLAGELREASIDELPEARESQPVPSEDELEVGEPYPGPRDGYQFSVDHEGSPFEKASDGRKFITTDSVRKVAEFVYELKGGGAVTVNEAHHAIAYEDGNPIFAGVVDEPSSWKYKENDGEGSLVSDPDDYEDLFG</sequence>
<keyword evidence="8" id="KW-0540">Nuclease</keyword>
<dbReference type="InterPro" id="IPR014001">
    <property type="entry name" value="Helicase_ATP-bd"/>
</dbReference>
<dbReference type="GO" id="GO:0004519">
    <property type="term" value="F:endonuclease activity"/>
    <property type="evidence" value="ECO:0007669"/>
    <property type="project" value="UniProtKB-KW"/>
</dbReference>
<evidence type="ECO:0000313" key="9">
    <source>
        <dbReference type="Proteomes" id="UP000053621"/>
    </source>
</evidence>
<dbReference type="InterPro" id="IPR001650">
    <property type="entry name" value="Helicase_C-like"/>
</dbReference>
<dbReference type="InterPro" id="IPR027417">
    <property type="entry name" value="P-loop_NTPase"/>
</dbReference>
<dbReference type="GO" id="GO:0016787">
    <property type="term" value="F:hydrolase activity"/>
    <property type="evidence" value="ECO:0007669"/>
    <property type="project" value="UniProtKB-KW"/>
</dbReference>
<feature type="domain" description="Helicase ATP-binding" evidence="6">
    <location>
        <begin position="360"/>
        <end position="521"/>
    </location>
</feature>
<protein>
    <submittedName>
        <fullName evidence="8">Restriction endonuclease subunit R</fullName>
    </submittedName>
</protein>
<gene>
    <name evidence="8" type="ORF">AUR65_011575</name>
</gene>
<evidence type="ECO:0000256" key="4">
    <source>
        <dbReference type="ARBA" id="ARBA00022840"/>
    </source>
</evidence>
<dbReference type="GO" id="GO:0004386">
    <property type="term" value="F:helicase activity"/>
    <property type="evidence" value="ECO:0007669"/>
    <property type="project" value="UniProtKB-KW"/>
</dbReference>
<evidence type="ECO:0000259" key="7">
    <source>
        <dbReference type="PROSITE" id="PS51194"/>
    </source>
</evidence>
<dbReference type="Pfam" id="PF04851">
    <property type="entry name" value="ResIII"/>
    <property type="match status" value="1"/>
</dbReference>
<dbReference type="PROSITE" id="PS51192">
    <property type="entry name" value="HELICASE_ATP_BIND_1"/>
    <property type="match status" value="1"/>
</dbReference>